<dbReference type="EMBL" id="AP022577">
    <property type="protein sequence ID" value="BBX83567.1"/>
    <property type="molecule type" value="Genomic_DNA"/>
</dbReference>
<evidence type="ECO:0000256" key="1">
    <source>
        <dbReference type="SAM" id="SignalP"/>
    </source>
</evidence>
<organism evidence="2 3">
    <name type="scientific">Mycolicibacterium aubagnense</name>
    <dbReference type="NCBI Taxonomy" id="319707"/>
    <lineage>
        <taxon>Bacteria</taxon>
        <taxon>Bacillati</taxon>
        <taxon>Actinomycetota</taxon>
        <taxon>Actinomycetes</taxon>
        <taxon>Mycobacteriales</taxon>
        <taxon>Mycobacteriaceae</taxon>
        <taxon>Mycolicibacterium</taxon>
    </lineage>
</organism>
<keyword evidence="3" id="KW-1185">Reference proteome</keyword>
<evidence type="ECO:0008006" key="4">
    <source>
        <dbReference type="Google" id="ProtNLM"/>
    </source>
</evidence>
<gene>
    <name evidence="2" type="ORF">MAUB_14400</name>
</gene>
<evidence type="ECO:0000313" key="2">
    <source>
        <dbReference type="EMBL" id="BBX83567.1"/>
    </source>
</evidence>
<sequence length="92" mass="10012">MRWPSLLVMPVLAVGIAAPAHADDDGFLERVRLDYFSRSFTDAQLLAEGYKVCSMSGRASDDQLYNMVASDLGISENGAMNVVVKAQVWLGC</sequence>
<dbReference type="RefSeq" id="WP_138231506.1">
    <property type="nucleotide sequence ID" value="NZ_AP022577.1"/>
</dbReference>
<keyword evidence="1" id="KW-0732">Signal</keyword>
<feature type="chain" id="PRO_5045629915" description="DUF732 domain-containing protein" evidence="1">
    <location>
        <begin position="23"/>
        <end position="92"/>
    </location>
</feature>
<evidence type="ECO:0000313" key="3">
    <source>
        <dbReference type="Proteomes" id="UP000465609"/>
    </source>
</evidence>
<name>A0ABN5YP49_9MYCO</name>
<reference evidence="2 3" key="1">
    <citation type="journal article" date="2019" name="Emerg. Microbes Infect.">
        <title>Comprehensive subspecies identification of 175 nontuberculous mycobacteria species based on 7547 genomic profiles.</title>
        <authorList>
            <person name="Matsumoto Y."/>
            <person name="Kinjo T."/>
            <person name="Motooka D."/>
            <person name="Nabeya D."/>
            <person name="Jung N."/>
            <person name="Uechi K."/>
            <person name="Horii T."/>
            <person name="Iida T."/>
            <person name="Fujita J."/>
            <person name="Nakamura S."/>
        </authorList>
    </citation>
    <scope>NUCLEOTIDE SEQUENCE [LARGE SCALE GENOMIC DNA]</scope>
    <source>
        <strain evidence="2 3">JCM 15296</strain>
    </source>
</reference>
<accession>A0ABN5YP49</accession>
<dbReference type="Proteomes" id="UP000465609">
    <property type="component" value="Chromosome"/>
</dbReference>
<proteinExistence type="predicted"/>
<protein>
    <recommendedName>
        <fullName evidence="4">DUF732 domain-containing protein</fullName>
    </recommendedName>
</protein>
<feature type="signal peptide" evidence="1">
    <location>
        <begin position="1"/>
        <end position="22"/>
    </location>
</feature>